<dbReference type="AlphaFoldDB" id="A0A5N6UKV7"/>
<proteinExistence type="predicted"/>
<organism evidence="1 2">
    <name type="scientific">Aspergillus tamarii</name>
    <dbReference type="NCBI Taxonomy" id="41984"/>
    <lineage>
        <taxon>Eukaryota</taxon>
        <taxon>Fungi</taxon>
        <taxon>Dikarya</taxon>
        <taxon>Ascomycota</taxon>
        <taxon>Pezizomycotina</taxon>
        <taxon>Eurotiomycetes</taxon>
        <taxon>Eurotiomycetidae</taxon>
        <taxon>Eurotiales</taxon>
        <taxon>Aspergillaceae</taxon>
        <taxon>Aspergillus</taxon>
        <taxon>Aspergillus subgen. Circumdati</taxon>
    </lineage>
</organism>
<accession>A0A5N6UKV7</accession>
<protein>
    <submittedName>
        <fullName evidence="1">Uncharacterized protein</fullName>
    </submittedName>
</protein>
<reference evidence="1 2" key="1">
    <citation type="submission" date="2019-04" db="EMBL/GenBank/DDBJ databases">
        <title>Friends and foes A comparative genomics study of 23 Aspergillus species from section Flavi.</title>
        <authorList>
            <consortium name="DOE Joint Genome Institute"/>
            <person name="Kjaerbolling I."/>
            <person name="Vesth T."/>
            <person name="Frisvad J.C."/>
            <person name="Nybo J.L."/>
            <person name="Theobald S."/>
            <person name="Kildgaard S."/>
            <person name="Isbrandt T."/>
            <person name="Kuo A."/>
            <person name="Sato A."/>
            <person name="Lyhne E.K."/>
            <person name="Kogle M.E."/>
            <person name="Wiebenga A."/>
            <person name="Kun R.S."/>
            <person name="Lubbers R.J."/>
            <person name="Makela M.R."/>
            <person name="Barry K."/>
            <person name="Chovatia M."/>
            <person name="Clum A."/>
            <person name="Daum C."/>
            <person name="Haridas S."/>
            <person name="He G."/>
            <person name="LaButti K."/>
            <person name="Lipzen A."/>
            <person name="Mondo S."/>
            <person name="Riley R."/>
            <person name="Salamov A."/>
            <person name="Simmons B.A."/>
            <person name="Magnuson J.K."/>
            <person name="Henrissat B."/>
            <person name="Mortensen U.H."/>
            <person name="Larsen T.O."/>
            <person name="Devries R.P."/>
            <person name="Grigoriev I.V."/>
            <person name="Machida M."/>
            <person name="Baker S.E."/>
            <person name="Andersen M.R."/>
        </authorList>
    </citation>
    <scope>NUCLEOTIDE SEQUENCE [LARGE SCALE GENOMIC DNA]</scope>
    <source>
        <strain evidence="1 2">CBS 117626</strain>
    </source>
</reference>
<evidence type="ECO:0000313" key="2">
    <source>
        <dbReference type="Proteomes" id="UP000326950"/>
    </source>
</evidence>
<evidence type="ECO:0000313" key="1">
    <source>
        <dbReference type="EMBL" id="KAE8159269.1"/>
    </source>
</evidence>
<gene>
    <name evidence="1" type="ORF">BDV40DRAFT_273795</name>
</gene>
<name>A0A5N6UKV7_ASPTM</name>
<dbReference type="Proteomes" id="UP000326950">
    <property type="component" value="Unassembled WGS sequence"/>
</dbReference>
<keyword evidence="2" id="KW-1185">Reference proteome</keyword>
<sequence>MCSHHYDKTWHHELLCMHPSQVTTVWMGIALLHVYSLREEYYRYCLIDLLTPATLNARFISDGCLLKPDIPV</sequence>
<dbReference type="EMBL" id="ML738678">
    <property type="protein sequence ID" value="KAE8159269.1"/>
    <property type="molecule type" value="Genomic_DNA"/>
</dbReference>